<proteinExistence type="inferred from homology"/>
<feature type="domain" description="Serine hydrolase" evidence="2">
    <location>
        <begin position="43"/>
        <end position="173"/>
    </location>
</feature>
<dbReference type="InterPro" id="IPR005645">
    <property type="entry name" value="FSH-like_dom"/>
</dbReference>
<evidence type="ECO:0000313" key="4">
    <source>
        <dbReference type="Proteomes" id="UP000241769"/>
    </source>
</evidence>
<sequence length="495" mass="56248">MKKKLEAIFTKSNDFYCPGSTTCFILRLTISDGRVIVEDIGTSRGWWPISGARGVRADRTDTPIDDLPAIPHPEWDLVVAFSQGTSAALLLIHTNRIITKKLILISPFLLDEERYHISLSQNPLHIPTLVIYGETDTLTTPEICQSVIVYSTDIKVFPHKNGHVIPTNGPSKQEMKRFSEKGNEASLPPQRKTKRGNWITYSTEVGTGYRSIDQFLEEHPWICIWGDLSSDRRSTTGIPVDYRKIWLDIPSEEKTEETLHRLAVQWNVLSGKWLVVVPTSEVDAVWDKVARGHVAHKLDSSVIRVSTVEKNRGTQCICIYTSDYRDVKAVERLRGQLTGLLGSVKMNFKPEVYSKVGLYADNEYSRTYHHIRIDPGCSASTFQSQEPQFRLMQPLKRQQRKSYHNESRFLSPWPVVVLCETSPLLGVMIKCTATFSLLDEEGTRLAEEEQAMLYGPRGKQSSMMFPHYRTIPLSLKFSGFLPQRNLSSLVTHPIQ</sequence>
<evidence type="ECO:0000259" key="2">
    <source>
        <dbReference type="Pfam" id="PF03959"/>
    </source>
</evidence>
<accession>A0A2P6ND24</accession>
<protein>
    <recommendedName>
        <fullName evidence="2">Serine hydrolase domain-containing protein</fullName>
    </recommendedName>
</protein>
<name>A0A2P6ND24_9EUKA</name>
<dbReference type="AlphaFoldDB" id="A0A2P6ND24"/>
<reference evidence="3 4" key="1">
    <citation type="journal article" date="2018" name="Genome Biol. Evol.">
        <title>Multiple Roots of Fruiting Body Formation in Amoebozoa.</title>
        <authorList>
            <person name="Hillmann F."/>
            <person name="Forbes G."/>
            <person name="Novohradska S."/>
            <person name="Ferling I."/>
            <person name="Riege K."/>
            <person name="Groth M."/>
            <person name="Westermann M."/>
            <person name="Marz M."/>
            <person name="Spaller T."/>
            <person name="Winckler T."/>
            <person name="Schaap P."/>
            <person name="Glockner G."/>
        </authorList>
    </citation>
    <scope>NUCLEOTIDE SEQUENCE [LARGE SCALE GENOMIC DNA]</scope>
    <source>
        <strain evidence="3 4">Jena</strain>
    </source>
</reference>
<dbReference type="SUPFAM" id="SSF53474">
    <property type="entry name" value="alpha/beta-Hydrolases"/>
    <property type="match status" value="1"/>
</dbReference>
<dbReference type="InterPro" id="IPR015034">
    <property type="entry name" value="Bles03"/>
</dbReference>
<dbReference type="OrthoDB" id="10067381at2759"/>
<comment type="similarity">
    <text evidence="1">Belongs to the UPF0696 family.</text>
</comment>
<comment type="caution">
    <text evidence="3">The sequence shown here is derived from an EMBL/GenBank/DDBJ whole genome shotgun (WGS) entry which is preliminary data.</text>
</comment>
<dbReference type="InterPro" id="IPR023398">
    <property type="entry name" value="TIF_eIF4e-like"/>
</dbReference>
<dbReference type="Pfam" id="PF03959">
    <property type="entry name" value="FSH1"/>
    <property type="match status" value="1"/>
</dbReference>
<dbReference type="SUPFAM" id="SSF55418">
    <property type="entry name" value="eIF4e-like"/>
    <property type="match status" value="1"/>
</dbReference>
<dbReference type="Gene3D" id="3.40.50.1820">
    <property type="entry name" value="alpha/beta hydrolase"/>
    <property type="match status" value="1"/>
</dbReference>
<dbReference type="InParanoid" id="A0A2P6ND24"/>
<evidence type="ECO:0000256" key="1">
    <source>
        <dbReference type="ARBA" id="ARBA00010568"/>
    </source>
</evidence>
<dbReference type="InterPro" id="IPR029058">
    <property type="entry name" value="AB_hydrolase_fold"/>
</dbReference>
<dbReference type="Proteomes" id="UP000241769">
    <property type="component" value="Unassembled WGS sequence"/>
</dbReference>
<dbReference type="PANTHER" id="PTHR31977:SF1">
    <property type="entry name" value="UPF0696 PROTEIN C11ORF68"/>
    <property type="match status" value="1"/>
</dbReference>
<dbReference type="Pfam" id="PF08939">
    <property type="entry name" value="Bles03"/>
    <property type="match status" value="1"/>
</dbReference>
<keyword evidence="4" id="KW-1185">Reference proteome</keyword>
<dbReference type="PANTHER" id="PTHR31977">
    <property type="entry name" value="UPF0696 PROTEIN C11ORF68"/>
    <property type="match status" value="1"/>
</dbReference>
<evidence type="ECO:0000313" key="3">
    <source>
        <dbReference type="EMBL" id="PRP81851.1"/>
    </source>
</evidence>
<dbReference type="Gene3D" id="3.30.760.10">
    <property type="entry name" value="RNA Cap, Translation Initiation Factor Eif4e"/>
    <property type="match status" value="1"/>
</dbReference>
<organism evidence="3 4">
    <name type="scientific">Planoprotostelium fungivorum</name>
    <dbReference type="NCBI Taxonomy" id="1890364"/>
    <lineage>
        <taxon>Eukaryota</taxon>
        <taxon>Amoebozoa</taxon>
        <taxon>Evosea</taxon>
        <taxon>Variosea</taxon>
        <taxon>Cavosteliida</taxon>
        <taxon>Cavosteliaceae</taxon>
        <taxon>Planoprotostelium</taxon>
    </lineage>
</organism>
<gene>
    <name evidence="3" type="ORF">PROFUN_10600</name>
</gene>
<dbReference type="EMBL" id="MDYQ01000116">
    <property type="protein sequence ID" value="PRP81851.1"/>
    <property type="molecule type" value="Genomic_DNA"/>
</dbReference>